<protein>
    <submittedName>
        <fullName evidence="2">Uncharacterized protein</fullName>
    </submittedName>
</protein>
<organism evidence="2">
    <name type="scientific">Micrurus lemniscatus lemniscatus</name>
    <dbReference type="NCBI Taxonomy" id="129467"/>
    <lineage>
        <taxon>Eukaryota</taxon>
        <taxon>Metazoa</taxon>
        <taxon>Chordata</taxon>
        <taxon>Craniata</taxon>
        <taxon>Vertebrata</taxon>
        <taxon>Euteleostomi</taxon>
        <taxon>Lepidosauria</taxon>
        <taxon>Squamata</taxon>
        <taxon>Bifurcata</taxon>
        <taxon>Unidentata</taxon>
        <taxon>Episquamata</taxon>
        <taxon>Toxicofera</taxon>
        <taxon>Serpentes</taxon>
        <taxon>Colubroidea</taxon>
        <taxon>Elapidae</taxon>
        <taxon>Elapinae</taxon>
        <taxon>Micrurus</taxon>
    </lineage>
</organism>
<evidence type="ECO:0000256" key="1">
    <source>
        <dbReference type="SAM" id="MobiDB-lite"/>
    </source>
</evidence>
<sequence length="126" mass="14355">MCNFLLLSPLNFESTLFTRRITKGAHINYQRGSPPRQRAPVYLKMLLRYSKHSSRIKVKDQRRGGGEKRPMGYKVSGLKAPSPKEKPLLGNFNNTPAHQLPPSVYQKLLQSFFLEVLGSLHFSNSL</sequence>
<evidence type="ECO:0000313" key="2">
    <source>
        <dbReference type="EMBL" id="LAA76318.1"/>
    </source>
</evidence>
<dbReference type="AlphaFoldDB" id="A0A2D4HWK1"/>
<proteinExistence type="predicted"/>
<reference evidence="2" key="2">
    <citation type="submission" date="2017-11" db="EMBL/GenBank/DDBJ databases">
        <title>Coralsnake Venomics: Analyses of Venom Gland Transcriptomes and Proteomes of Six Brazilian Taxa.</title>
        <authorList>
            <person name="Aird S.D."/>
            <person name="Jorge da Silva N."/>
            <person name="Qiu L."/>
            <person name="Villar-Briones A."/>
            <person name="Aparecida-Saddi V."/>
            <person name="Campos-Telles M.P."/>
            <person name="Grau M."/>
            <person name="Mikheyev A.S."/>
        </authorList>
    </citation>
    <scope>NUCLEOTIDE SEQUENCE</scope>
    <source>
        <tissue evidence="2">Venom_gland</tissue>
    </source>
</reference>
<reference evidence="2" key="1">
    <citation type="submission" date="2017-07" db="EMBL/GenBank/DDBJ databases">
        <authorList>
            <person name="Mikheyev A."/>
            <person name="Grau M."/>
        </authorList>
    </citation>
    <scope>NUCLEOTIDE SEQUENCE</scope>
    <source>
        <tissue evidence="2">Venom_gland</tissue>
    </source>
</reference>
<accession>A0A2D4HWK1</accession>
<feature type="compositionally biased region" description="Basic and acidic residues" evidence="1">
    <location>
        <begin position="57"/>
        <end position="70"/>
    </location>
</feature>
<name>A0A2D4HWK1_MICLE</name>
<dbReference type="EMBL" id="IACK01053889">
    <property type="protein sequence ID" value="LAA76318.1"/>
    <property type="molecule type" value="Transcribed_RNA"/>
</dbReference>
<feature type="region of interest" description="Disordered" evidence="1">
    <location>
        <begin position="54"/>
        <end position="93"/>
    </location>
</feature>